<dbReference type="RefSeq" id="WP_206594121.1">
    <property type="nucleotide sequence ID" value="NZ_JAFKCS010000008.1"/>
</dbReference>
<organism evidence="1 2">
    <name type="scientific">Bowmanella yangjiangensis</name>
    <dbReference type="NCBI Taxonomy" id="2811230"/>
    <lineage>
        <taxon>Bacteria</taxon>
        <taxon>Pseudomonadati</taxon>
        <taxon>Pseudomonadota</taxon>
        <taxon>Gammaproteobacteria</taxon>
        <taxon>Alteromonadales</taxon>
        <taxon>Alteromonadaceae</taxon>
        <taxon>Bowmanella</taxon>
    </lineage>
</organism>
<protein>
    <submittedName>
        <fullName evidence="1">Uncharacterized protein</fullName>
    </submittedName>
</protein>
<accession>A0ABS3CV31</accession>
<keyword evidence="2" id="KW-1185">Reference proteome</keyword>
<evidence type="ECO:0000313" key="2">
    <source>
        <dbReference type="Proteomes" id="UP000663992"/>
    </source>
</evidence>
<comment type="caution">
    <text evidence="1">The sequence shown here is derived from an EMBL/GenBank/DDBJ whole genome shotgun (WGS) entry which is preliminary data.</text>
</comment>
<dbReference type="EMBL" id="JAFKCS010000008">
    <property type="protein sequence ID" value="MBN7820286.1"/>
    <property type="molecule type" value="Genomic_DNA"/>
</dbReference>
<name>A0ABS3CV31_9ALTE</name>
<evidence type="ECO:0000313" key="1">
    <source>
        <dbReference type="EMBL" id="MBN7820286.1"/>
    </source>
</evidence>
<dbReference type="Proteomes" id="UP000663992">
    <property type="component" value="Unassembled WGS sequence"/>
</dbReference>
<gene>
    <name evidence="1" type="ORF">J0A65_10450</name>
</gene>
<sequence length="67" mass="7814">MSWLSKCLDKFLAIDSVNSTVLPVKRYSKVEYVGRGTVEIDSEEIRNALKEHEVVKYAQRQAHLYRD</sequence>
<proteinExistence type="predicted"/>
<reference evidence="1 2" key="1">
    <citation type="submission" date="2021-03" db="EMBL/GenBank/DDBJ databases">
        <title>novel species isolated from a fishpond in China.</title>
        <authorList>
            <person name="Lu H."/>
            <person name="Cai Z."/>
        </authorList>
    </citation>
    <scope>NUCLEOTIDE SEQUENCE [LARGE SCALE GENOMIC DNA]</scope>
    <source>
        <strain evidence="1 2">Y57</strain>
    </source>
</reference>